<feature type="region of interest" description="Disordered" evidence="1">
    <location>
        <begin position="75"/>
        <end position="128"/>
    </location>
</feature>
<protein>
    <submittedName>
        <fullName evidence="4">TFIIE-A_C domain-containing protein</fullName>
    </submittedName>
</protein>
<feature type="compositionally biased region" description="Basic and acidic residues" evidence="1">
    <location>
        <begin position="91"/>
        <end position="104"/>
    </location>
</feature>
<evidence type="ECO:0000256" key="1">
    <source>
        <dbReference type="SAM" id="MobiDB-lite"/>
    </source>
</evidence>
<dbReference type="Gene3D" id="1.25.40.180">
    <property type="match status" value="1"/>
</dbReference>
<dbReference type="STRING" id="27835.A0A0N4XJ00"/>
<sequence length="165" mass="18831">MKREQWKVNVVMVEQPGAEEVGEAAAVTEPPRFPADIETEYRDCMRHMRKSASLPKDLAEAEAAVEQVEQQLKEKLALAGGSADEEEEEDERRVQDRSLHKIAEEDGEEYGSDSERPPAIIADEEDDEKVCVHVEKPAIQPEDEEFMRQLDRMLAEHVKVSKRVF</sequence>
<reference evidence="4" key="1">
    <citation type="submission" date="2017-02" db="UniProtKB">
        <authorList>
            <consortium name="WormBaseParasite"/>
        </authorList>
    </citation>
    <scope>IDENTIFICATION</scope>
</reference>
<organism evidence="4">
    <name type="scientific">Nippostrongylus brasiliensis</name>
    <name type="common">Rat hookworm</name>
    <dbReference type="NCBI Taxonomy" id="27835"/>
    <lineage>
        <taxon>Eukaryota</taxon>
        <taxon>Metazoa</taxon>
        <taxon>Ecdysozoa</taxon>
        <taxon>Nematoda</taxon>
        <taxon>Chromadorea</taxon>
        <taxon>Rhabditida</taxon>
        <taxon>Rhabditina</taxon>
        <taxon>Rhabditomorpha</taxon>
        <taxon>Strongyloidea</taxon>
        <taxon>Heligmosomidae</taxon>
        <taxon>Nippostrongylus</taxon>
    </lineage>
</organism>
<dbReference type="WBParaSite" id="NBR_0000250201-mRNA-1">
    <property type="protein sequence ID" value="NBR_0000250201-mRNA-1"/>
    <property type="gene ID" value="NBR_0000250201"/>
</dbReference>
<evidence type="ECO:0000313" key="2">
    <source>
        <dbReference type="EMBL" id="VDL66092.1"/>
    </source>
</evidence>
<evidence type="ECO:0000313" key="3">
    <source>
        <dbReference type="Proteomes" id="UP000271162"/>
    </source>
</evidence>
<keyword evidence="3" id="KW-1185">Reference proteome</keyword>
<proteinExistence type="predicted"/>
<accession>A0A0N4XJ00</accession>
<gene>
    <name evidence="2" type="ORF">NBR_LOCUS2503</name>
</gene>
<dbReference type="EMBL" id="UYSL01002901">
    <property type="protein sequence ID" value="VDL66092.1"/>
    <property type="molecule type" value="Genomic_DNA"/>
</dbReference>
<dbReference type="AlphaFoldDB" id="A0A0N4XJ00"/>
<dbReference type="Proteomes" id="UP000271162">
    <property type="component" value="Unassembled WGS sequence"/>
</dbReference>
<name>A0A0N4XJ00_NIPBR</name>
<reference evidence="2 3" key="2">
    <citation type="submission" date="2018-11" db="EMBL/GenBank/DDBJ databases">
        <authorList>
            <consortium name="Pathogen Informatics"/>
        </authorList>
    </citation>
    <scope>NUCLEOTIDE SEQUENCE [LARGE SCALE GENOMIC DNA]</scope>
</reference>
<evidence type="ECO:0000313" key="4">
    <source>
        <dbReference type="WBParaSite" id="NBR_0000250201-mRNA-1"/>
    </source>
</evidence>